<dbReference type="AlphaFoldDB" id="A0A132ADU2"/>
<evidence type="ECO:0000256" key="1">
    <source>
        <dbReference type="SAM" id="MobiDB-lite"/>
    </source>
</evidence>
<name>A0A132ADU2_SARSC</name>
<reference evidence="2 3" key="1">
    <citation type="journal article" date="2015" name="Parasit. Vectors">
        <title>Draft genome of the scabies mite.</title>
        <authorList>
            <person name="Rider S.D.Jr."/>
            <person name="Morgan M.S."/>
            <person name="Arlian L.G."/>
        </authorList>
    </citation>
    <scope>NUCLEOTIDE SEQUENCE [LARGE SCALE GENOMIC DNA]</scope>
    <source>
        <strain evidence="2">Arlian Lab</strain>
    </source>
</reference>
<dbReference type="Proteomes" id="UP000616769">
    <property type="component" value="Unassembled WGS sequence"/>
</dbReference>
<protein>
    <submittedName>
        <fullName evidence="2">Uncharacterized protein</fullName>
    </submittedName>
</protein>
<feature type="region of interest" description="Disordered" evidence="1">
    <location>
        <begin position="1"/>
        <end position="106"/>
    </location>
</feature>
<evidence type="ECO:0000313" key="3">
    <source>
        <dbReference type="Proteomes" id="UP000616769"/>
    </source>
</evidence>
<accession>A0A132ADU2</accession>
<dbReference type="VEuPathDB" id="VectorBase:SSCA000797"/>
<feature type="compositionally biased region" description="Low complexity" evidence="1">
    <location>
        <begin position="71"/>
        <end position="89"/>
    </location>
</feature>
<sequence length="223" mass="25026">MMARAPVFETGYIGPNGEPGDPPSDDDHEPHHYGGHFNSDDEYPSNYYPRSRYSPKPSSPYPHDRHHSSHHSPSSSPSSSSYDPSAPSPMAQPLYQPNDPPSLAFHRDFSHHYRNRHRQLQSHSSHRAPFRHLIHHSSSYHPSHRSRAHHHRHLSDNDQYASQLNAQYDAQRPPEHYMAASETAPIVSNTMGMTKTTDSTASTMIASSLRSSVSPATLIANVI</sequence>
<organism evidence="2 3">
    <name type="scientific">Sarcoptes scabiei</name>
    <name type="common">Itch mite</name>
    <name type="synonym">Acarus scabiei</name>
    <dbReference type="NCBI Taxonomy" id="52283"/>
    <lineage>
        <taxon>Eukaryota</taxon>
        <taxon>Metazoa</taxon>
        <taxon>Ecdysozoa</taxon>
        <taxon>Arthropoda</taxon>
        <taxon>Chelicerata</taxon>
        <taxon>Arachnida</taxon>
        <taxon>Acari</taxon>
        <taxon>Acariformes</taxon>
        <taxon>Sarcoptiformes</taxon>
        <taxon>Astigmata</taxon>
        <taxon>Psoroptidia</taxon>
        <taxon>Sarcoptoidea</taxon>
        <taxon>Sarcoptidae</taxon>
        <taxon>Sarcoptinae</taxon>
        <taxon>Sarcoptes</taxon>
    </lineage>
</organism>
<dbReference type="EMBL" id="JXLN01013109">
    <property type="protein sequence ID" value="KPM09093.1"/>
    <property type="molecule type" value="Genomic_DNA"/>
</dbReference>
<feature type="compositionally biased region" description="Low complexity" evidence="1">
    <location>
        <begin position="44"/>
        <end position="56"/>
    </location>
</feature>
<proteinExistence type="predicted"/>
<comment type="caution">
    <text evidence="2">The sequence shown here is derived from an EMBL/GenBank/DDBJ whole genome shotgun (WGS) entry which is preliminary data.</text>
</comment>
<gene>
    <name evidence="2" type="ORF">QR98_0076240</name>
</gene>
<evidence type="ECO:0000313" key="2">
    <source>
        <dbReference type="EMBL" id="KPM09093.1"/>
    </source>
</evidence>